<reference evidence="2" key="1">
    <citation type="submission" date="2022-09" db="EMBL/GenBank/DDBJ databases">
        <title>Actin cytoskeleton and complex cell architecture in an #Asgard archaeon.</title>
        <authorList>
            <person name="Ponce Toledo R.I."/>
            <person name="Schleper C."/>
            <person name="Rodrigues Oliveira T."/>
            <person name="Wollweber F."/>
            <person name="Xu J."/>
            <person name="Rittmann S."/>
            <person name="Klingl A."/>
            <person name="Pilhofer M."/>
        </authorList>
    </citation>
    <scope>NUCLEOTIDE SEQUENCE</scope>
    <source>
        <strain evidence="2">B-35</strain>
    </source>
</reference>
<dbReference type="PROSITE" id="PS00198">
    <property type="entry name" value="4FE4S_FER_1"/>
    <property type="match status" value="1"/>
</dbReference>
<proteinExistence type="predicted"/>
<dbReference type="Gene3D" id="3.20.20.100">
    <property type="entry name" value="NADP-dependent oxidoreductase domain"/>
    <property type="match status" value="1"/>
</dbReference>
<organism evidence="2 3">
    <name type="scientific">Candidatus Lokiarchaeum ossiferum</name>
    <dbReference type="NCBI Taxonomy" id="2951803"/>
    <lineage>
        <taxon>Archaea</taxon>
        <taxon>Promethearchaeati</taxon>
        <taxon>Promethearchaeota</taxon>
        <taxon>Promethearchaeia</taxon>
        <taxon>Promethearchaeales</taxon>
        <taxon>Promethearchaeaceae</taxon>
        <taxon>Candidatus Lokiarchaeum</taxon>
    </lineage>
</organism>
<feature type="domain" description="4Fe-4S ferredoxin-type" evidence="1">
    <location>
        <begin position="249"/>
        <end position="278"/>
    </location>
</feature>
<dbReference type="InterPro" id="IPR023210">
    <property type="entry name" value="NADP_OxRdtase_dom"/>
</dbReference>
<dbReference type="Pfam" id="PF13187">
    <property type="entry name" value="Fer4_9"/>
    <property type="match status" value="1"/>
</dbReference>
<dbReference type="InterPro" id="IPR053135">
    <property type="entry name" value="AKR2_Oxidoreductase"/>
</dbReference>
<dbReference type="Proteomes" id="UP001208689">
    <property type="component" value="Chromosome"/>
</dbReference>
<dbReference type="SUPFAM" id="SSF51430">
    <property type="entry name" value="NAD(P)-linked oxidoreductase"/>
    <property type="match status" value="1"/>
</dbReference>
<dbReference type="PROSITE" id="PS51379">
    <property type="entry name" value="4FE4S_FER_2"/>
    <property type="match status" value="2"/>
</dbReference>
<dbReference type="Gene3D" id="3.30.70.20">
    <property type="match status" value="1"/>
</dbReference>
<name>A0ABY6HN96_9ARCH</name>
<keyword evidence="3" id="KW-1185">Reference proteome</keyword>
<dbReference type="CDD" id="cd19100">
    <property type="entry name" value="AKR_unchar"/>
    <property type="match status" value="1"/>
</dbReference>
<evidence type="ECO:0000313" key="2">
    <source>
        <dbReference type="EMBL" id="UYP44972.1"/>
    </source>
</evidence>
<dbReference type="InterPro" id="IPR036812">
    <property type="entry name" value="NAD(P)_OxRdtase_dom_sf"/>
</dbReference>
<dbReference type="SUPFAM" id="SSF46548">
    <property type="entry name" value="alpha-helical ferredoxin"/>
    <property type="match status" value="1"/>
</dbReference>
<dbReference type="Pfam" id="PF00248">
    <property type="entry name" value="Aldo_ket_red"/>
    <property type="match status" value="1"/>
</dbReference>
<evidence type="ECO:0000259" key="1">
    <source>
        <dbReference type="PROSITE" id="PS51379"/>
    </source>
</evidence>
<dbReference type="InterPro" id="IPR017900">
    <property type="entry name" value="4Fe4S_Fe_S_CS"/>
</dbReference>
<evidence type="ECO:0000313" key="3">
    <source>
        <dbReference type="Proteomes" id="UP001208689"/>
    </source>
</evidence>
<feature type="domain" description="4Fe-4S ferredoxin-type" evidence="1">
    <location>
        <begin position="296"/>
        <end position="328"/>
    </location>
</feature>
<protein>
    <recommendedName>
        <fullName evidence="1">4Fe-4S ferredoxin-type domain-containing protein</fullName>
    </recommendedName>
</protein>
<accession>A0ABY6HN96</accession>
<dbReference type="EMBL" id="CP104013">
    <property type="protein sequence ID" value="UYP44972.1"/>
    <property type="molecule type" value="Genomic_DNA"/>
</dbReference>
<dbReference type="PANTHER" id="PTHR43312:SF1">
    <property type="entry name" value="NADP-DEPENDENT OXIDOREDUCTASE DOMAIN-CONTAINING PROTEIN"/>
    <property type="match status" value="1"/>
</dbReference>
<dbReference type="InterPro" id="IPR017896">
    <property type="entry name" value="4Fe4S_Fe-S-bd"/>
</dbReference>
<gene>
    <name evidence="2" type="ORF">NEF87_001257</name>
</gene>
<sequence>MKKIRLGRTDLEVSRIGMGGIPLQRPSEENAVKLIKFALDQGINLIDTSRHYGTSEERIGKALKGRRDEVILITRQSLMDGMTAKKNLQQSLATLQTDYIDVWEFHNVGKEKYENLLKPGSAFDVAKQAQKEGKIKHIGITSHCFETMKKAIISENFDVVLFPFNFVNNEAADSLIPLAKKLDIGFTSMKPFAGGRLQNASLVMKYLMQFDDVIPVPGFEKIEEIEEVVKIVEGNYKLSTEEMHQIDLMKKDLGKKFCQWCGYCMPSCPQDIYIPGVINLKVSYNLWPQGDFVANYQKEVNKAKKCIECRICESKCPYSLETVNLLKKGIGFFDSIAQL</sequence>
<dbReference type="PANTHER" id="PTHR43312">
    <property type="entry name" value="D-THREO-ALDOSE 1-DEHYDROGENASE"/>
    <property type="match status" value="1"/>
</dbReference>